<evidence type="ECO:0000256" key="8">
    <source>
        <dbReference type="PIRSR" id="PIRSR005211-1"/>
    </source>
</evidence>
<evidence type="ECO:0000313" key="11">
    <source>
        <dbReference type="Proteomes" id="UP000267821"/>
    </source>
</evidence>
<evidence type="ECO:0000256" key="1">
    <source>
        <dbReference type="ARBA" id="ARBA00010884"/>
    </source>
</evidence>
<dbReference type="AlphaFoldDB" id="A0A3N4LR40"/>
<evidence type="ECO:0000256" key="2">
    <source>
        <dbReference type="ARBA" id="ARBA00022679"/>
    </source>
</evidence>
<keyword evidence="11" id="KW-1185">Reference proteome</keyword>
<organism evidence="10 11">
    <name type="scientific">Terfezia boudieri ATCC MYA-4762</name>
    <dbReference type="NCBI Taxonomy" id="1051890"/>
    <lineage>
        <taxon>Eukaryota</taxon>
        <taxon>Fungi</taxon>
        <taxon>Dikarya</taxon>
        <taxon>Ascomycota</taxon>
        <taxon>Pezizomycotina</taxon>
        <taxon>Pezizomycetes</taxon>
        <taxon>Pezizales</taxon>
        <taxon>Pezizaceae</taxon>
        <taxon>Terfezia</taxon>
    </lineage>
</organism>
<sequence length="405" mass="45537">MGIPKFGWPTAQECFHAAKTVGLKLRSGGVVQFSELARTTLTPFRAHPLLPNGHLQTFWTVATGADIPLYYGRKIMVAKDGGTYTLDFVVLPSEAHTAPGLWHRTRYLSKEEQDSLASEDSKPMLLALHGLTGGSHELYLRAVLAPLVERYGWAACVMNARGCAKSKITTHQLFNARVTTDVRETVEFLRKTFPNRPLYGVGFSLGANIFANYLGEEGDSCVLKSAALCSNPWNLEMTNAALHRSWLGAEVYSKAMGKSLKGLFEDQYEVLANDPKIDVELVRKSKYIWEFDRDLTSRVFGYATVGAYYRDASSVDRLLNIRIPTFIVHAEDDPIALKDGIPYDEVKSNPYAFLVQTSHGGHLSWFEMNGERWFARTVIEYFRKMQDKVEEVLPIKLEDQIKAKL</sequence>
<dbReference type="SUPFAM" id="SSF53474">
    <property type="entry name" value="alpha/beta-Hydrolases"/>
    <property type="match status" value="1"/>
</dbReference>
<comment type="similarity">
    <text evidence="1">Belongs to the AB hydrolase superfamily. AB hydrolase 4 family.</text>
</comment>
<evidence type="ECO:0000256" key="5">
    <source>
        <dbReference type="ARBA" id="ARBA00054277"/>
    </source>
</evidence>
<dbReference type="GO" id="GO:0047372">
    <property type="term" value="F:monoacylglycerol lipase activity"/>
    <property type="evidence" value="ECO:0007669"/>
    <property type="project" value="TreeGrafter"/>
</dbReference>
<dbReference type="InterPro" id="IPR029058">
    <property type="entry name" value="AB_hydrolase_fold"/>
</dbReference>
<dbReference type="EC" id="2.3.1.84" evidence="6"/>
<dbReference type="Gene3D" id="3.40.50.1820">
    <property type="entry name" value="alpha/beta hydrolase"/>
    <property type="match status" value="1"/>
</dbReference>
<evidence type="ECO:0000256" key="7">
    <source>
        <dbReference type="ARBA" id="ARBA00080774"/>
    </source>
</evidence>
<dbReference type="PIRSF" id="PIRSF005211">
    <property type="entry name" value="Ab_hydro_YheT"/>
    <property type="match status" value="1"/>
</dbReference>
<proteinExistence type="inferred from homology"/>
<evidence type="ECO:0000259" key="9">
    <source>
        <dbReference type="Pfam" id="PF00561"/>
    </source>
</evidence>
<protein>
    <recommendedName>
        <fullName evidence="6">alcohol O-acetyltransferase</fullName>
        <ecNumber evidence="6">2.3.1.84</ecNumber>
    </recommendedName>
    <alternativeName>
        <fullName evidence="7">Alcohol O-acetyltransferase</fullName>
    </alternativeName>
</protein>
<evidence type="ECO:0000256" key="4">
    <source>
        <dbReference type="ARBA" id="ARBA00050620"/>
    </source>
</evidence>
<evidence type="ECO:0000313" key="10">
    <source>
        <dbReference type="EMBL" id="RPB25383.1"/>
    </source>
</evidence>
<dbReference type="Pfam" id="PF00561">
    <property type="entry name" value="Abhydrolase_1"/>
    <property type="match status" value="1"/>
</dbReference>
<accession>A0A3N4LR40</accession>
<dbReference type="Proteomes" id="UP000267821">
    <property type="component" value="Unassembled WGS sequence"/>
</dbReference>
<gene>
    <name evidence="10" type="ORF">L211DRAFT_861511</name>
</gene>
<evidence type="ECO:0000256" key="6">
    <source>
        <dbReference type="ARBA" id="ARBA00066969"/>
    </source>
</evidence>
<dbReference type="OrthoDB" id="5954035at2759"/>
<keyword evidence="3 10" id="KW-0378">Hydrolase</keyword>
<feature type="active site" description="Charge relay system" evidence="8">
    <location>
        <position position="204"/>
    </location>
</feature>
<comment type="function">
    <text evidence="5">Displays enzymatic activity both for medium-chain fatty acid (MCFA) ethyl ester synthesis and hydrolysis (esterase activity). MCFA are toxic for yeast and this enzyme could thus be involved in their detoxification by esterification.</text>
</comment>
<feature type="active site" description="Charge relay system" evidence="8">
    <location>
        <position position="333"/>
    </location>
</feature>
<dbReference type="STRING" id="1051890.A0A3N4LR40"/>
<dbReference type="InterPro" id="IPR000073">
    <property type="entry name" value="AB_hydrolase_1"/>
</dbReference>
<dbReference type="PANTHER" id="PTHR10794:SF63">
    <property type="entry name" value="ALPHA_BETA HYDROLASE 1, ISOFORM A"/>
    <property type="match status" value="1"/>
</dbReference>
<dbReference type="FunFam" id="3.40.50.1820:FF:000137">
    <property type="entry name" value="EEB1p Acyl-coenzymeA:ethanol O-acyltransferase"/>
    <property type="match status" value="1"/>
</dbReference>
<reference evidence="10 11" key="1">
    <citation type="journal article" date="2018" name="Nat. Ecol. Evol.">
        <title>Pezizomycetes genomes reveal the molecular basis of ectomycorrhizal truffle lifestyle.</title>
        <authorList>
            <person name="Murat C."/>
            <person name="Payen T."/>
            <person name="Noel B."/>
            <person name="Kuo A."/>
            <person name="Morin E."/>
            <person name="Chen J."/>
            <person name="Kohler A."/>
            <person name="Krizsan K."/>
            <person name="Balestrini R."/>
            <person name="Da Silva C."/>
            <person name="Montanini B."/>
            <person name="Hainaut M."/>
            <person name="Levati E."/>
            <person name="Barry K.W."/>
            <person name="Belfiori B."/>
            <person name="Cichocki N."/>
            <person name="Clum A."/>
            <person name="Dockter R.B."/>
            <person name="Fauchery L."/>
            <person name="Guy J."/>
            <person name="Iotti M."/>
            <person name="Le Tacon F."/>
            <person name="Lindquist E.A."/>
            <person name="Lipzen A."/>
            <person name="Malagnac F."/>
            <person name="Mello A."/>
            <person name="Molinier V."/>
            <person name="Miyauchi S."/>
            <person name="Poulain J."/>
            <person name="Riccioni C."/>
            <person name="Rubini A."/>
            <person name="Sitrit Y."/>
            <person name="Splivallo R."/>
            <person name="Traeger S."/>
            <person name="Wang M."/>
            <person name="Zifcakova L."/>
            <person name="Wipf D."/>
            <person name="Zambonelli A."/>
            <person name="Paolocci F."/>
            <person name="Nowrousian M."/>
            <person name="Ottonello S."/>
            <person name="Baldrian P."/>
            <person name="Spatafora J.W."/>
            <person name="Henrissat B."/>
            <person name="Nagy L.G."/>
            <person name="Aury J.M."/>
            <person name="Wincker P."/>
            <person name="Grigoriev I.V."/>
            <person name="Bonfante P."/>
            <person name="Martin F.M."/>
        </authorList>
    </citation>
    <scope>NUCLEOTIDE SEQUENCE [LARGE SCALE GENOMIC DNA]</scope>
    <source>
        <strain evidence="10 11">ATCC MYA-4762</strain>
    </source>
</reference>
<comment type="catalytic activity">
    <reaction evidence="4">
        <text>an aliphatic alcohol + acetyl-CoA = an acetyl ester + CoA</text>
        <dbReference type="Rhea" id="RHEA:17229"/>
        <dbReference type="ChEBI" id="CHEBI:2571"/>
        <dbReference type="ChEBI" id="CHEBI:47622"/>
        <dbReference type="ChEBI" id="CHEBI:57287"/>
        <dbReference type="ChEBI" id="CHEBI:57288"/>
        <dbReference type="EC" id="2.3.1.84"/>
    </reaction>
</comment>
<dbReference type="GO" id="GO:0008126">
    <property type="term" value="F:acetylesterase activity"/>
    <property type="evidence" value="ECO:0007669"/>
    <property type="project" value="TreeGrafter"/>
</dbReference>
<feature type="domain" description="AB hydrolase-1" evidence="9">
    <location>
        <begin position="123"/>
        <end position="366"/>
    </location>
</feature>
<dbReference type="GO" id="GO:0051792">
    <property type="term" value="P:medium-chain fatty acid biosynthetic process"/>
    <property type="evidence" value="ECO:0007669"/>
    <property type="project" value="TreeGrafter"/>
</dbReference>
<name>A0A3N4LR40_9PEZI</name>
<dbReference type="InterPro" id="IPR050960">
    <property type="entry name" value="AB_hydrolase_4_sf"/>
</dbReference>
<dbReference type="EMBL" id="ML121538">
    <property type="protein sequence ID" value="RPB25383.1"/>
    <property type="molecule type" value="Genomic_DNA"/>
</dbReference>
<dbReference type="GO" id="GO:0051793">
    <property type="term" value="P:medium-chain fatty acid catabolic process"/>
    <property type="evidence" value="ECO:0007669"/>
    <property type="project" value="UniProtKB-ARBA"/>
</dbReference>
<dbReference type="PANTHER" id="PTHR10794">
    <property type="entry name" value="ABHYDROLASE DOMAIN-CONTAINING PROTEIN"/>
    <property type="match status" value="1"/>
</dbReference>
<dbReference type="InterPro" id="IPR012020">
    <property type="entry name" value="ABHD4"/>
</dbReference>
<evidence type="ECO:0000256" key="3">
    <source>
        <dbReference type="ARBA" id="ARBA00022801"/>
    </source>
</evidence>
<dbReference type="FunCoup" id="A0A3N4LR40">
    <property type="interactions" value="244"/>
</dbReference>
<dbReference type="GO" id="GO:0004026">
    <property type="term" value="F:alcohol O-acetyltransferase activity"/>
    <property type="evidence" value="ECO:0007669"/>
    <property type="project" value="UniProtKB-EC"/>
</dbReference>
<dbReference type="InParanoid" id="A0A3N4LR40"/>
<keyword evidence="2" id="KW-0808">Transferase</keyword>
<feature type="active site" description="Charge relay system" evidence="8">
    <location>
        <position position="362"/>
    </location>
</feature>